<keyword evidence="3 7" id="KW-0597">Phosphoprotein</keyword>
<dbReference type="InterPro" id="IPR003661">
    <property type="entry name" value="HisK_dim/P_dom"/>
</dbReference>
<feature type="transmembrane region" description="Helical" evidence="8">
    <location>
        <begin position="122"/>
        <end position="144"/>
    </location>
</feature>
<dbReference type="SUPFAM" id="SSF55874">
    <property type="entry name" value="ATPase domain of HSP90 chaperone/DNA topoisomerase II/histidine kinase"/>
    <property type="match status" value="1"/>
</dbReference>
<dbReference type="Proteomes" id="UP001476583">
    <property type="component" value="Chromosome"/>
</dbReference>
<keyword evidence="8" id="KW-0472">Membrane</keyword>
<evidence type="ECO:0000256" key="1">
    <source>
        <dbReference type="ARBA" id="ARBA00000085"/>
    </source>
</evidence>
<organism evidence="11 12">
    <name type="scientific">Ectopseudomonas mendocina</name>
    <name type="common">Pseudomonas mendocina</name>
    <dbReference type="NCBI Taxonomy" id="300"/>
    <lineage>
        <taxon>Bacteria</taxon>
        <taxon>Pseudomonadati</taxon>
        <taxon>Pseudomonadota</taxon>
        <taxon>Gammaproteobacteria</taxon>
        <taxon>Pseudomonadales</taxon>
        <taxon>Pseudomonadaceae</taxon>
        <taxon>Ectopseudomonas</taxon>
    </lineage>
</organism>
<dbReference type="PANTHER" id="PTHR43711">
    <property type="entry name" value="TWO-COMPONENT HISTIDINE KINASE"/>
    <property type="match status" value="1"/>
</dbReference>
<keyword evidence="4 11" id="KW-0808">Transferase</keyword>
<dbReference type="CDD" id="cd00075">
    <property type="entry name" value="HATPase"/>
    <property type="match status" value="1"/>
</dbReference>
<evidence type="ECO:0000256" key="2">
    <source>
        <dbReference type="ARBA" id="ARBA00012438"/>
    </source>
</evidence>
<evidence type="ECO:0000256" key="6">
    <source>
        <dbReference type="ARBA" id="ARBA00023012"/>
    </source>
</evidence>
<dbReference type="InterPro" id="IPR036097">
    <property type="entry name" value="HisK_dim/P_sf"/>
</dbReference>
<dbReference type="PANTHER" id="PTHR43711:SF1">
    <property type="entry name" value="HISTIDINE KINASE 1"/>
    <property type="match status" value="1"/>
</dbReference>
<dbReference type="InterPro" id="IPR036890">
    <property type="entry name" value="HATPase_C_sf"/>
</dbReference>
<dbReference type="InterPro" id="IPR001789">
    <property type="entry name" value="Sig_transdc_resp-reg_receiver"/>
</dbReference>
<dbReference type="PROSITE" id="PS50109">
    <property type="entry name" value="HIS_KIN"/>
    <property type="match status" value="1"/>
</dbReference>
<evidence type="ECO:0000256" key="3">
    <source>
        <dbReference type="ARBA" id="ARBA00022553"/>
    </source>
</evidence>
<dbReference type="CDD" id="cd00156">
    <property type="entry name" value="REC"/>
    <property type="match status" value="1"/>
</dbReference>
<dbReference type="Pfam" id="PF02518">
    <property type="entry name" value="HATPase_c"/>
    <property type="match status" value="1"/>
</dbReference>
<evidence type="ECO:0000256" key="5">
    <source>
        <dbReference type="ARBA" id="ARBA00022777"/>
    </source>
</evidence>
<dbReference type="EC" id="2.7.13.3" evidence="2"/>
<dbReference type="InterPro" id="IPR050736">
    <property type="entry name" value="Sensor_HK_Regulatory"/>
</dbReference>
<dbReference type="SMART" id="SM00448">
    <property type="entry name" value="REC"/>
    <property type="match status" value="1"/>
</dbReference>
<dbReference type="Gene3D" id="3.40.50.2300">
    <property type="match status" value="1"/>
</dbReference>
<keyword evidence="12" id="KW-1185">Reference proteome</keyword>
<dbReference type="CDD" id="cd00082">
    <property type="entry name" value="HisKA"/>
    <property type="match status" value="1"/>
</dbReference>
<dbReference type="PRINTS" id="PR00344">
    <property type="entry name" value="BCTRLSENSOR"/>
</dbReference>
<evidence type="ECO:0000313" key="11">
    <source>
        <dbReference type="EMBL" id="WXL26195.1"/>
    </source>
</evidence>
<evidence type="ECO:0000313" key="12">
    <source>
        <dbReference type="Proteomes" id="UP001476583"/>
    </source>
</evidence>
<dbReference type="SMART" id="SM00388">
    <property type="entry name" value="HisKA"/>
    <property type="match status" value="1"/>
</dbReference>
<protein>
    <recommendedName>
        <fullName evidence="2">histidine kinase</fullName>
        <ecNumber evidence="2">2.7.13.3</ecNumber>
    </recommendedName>
</protein>
<dbReference type="EMBL" id="CP148074">
    <property type="protein sequence ID" value="WXL26195.1"/>
    <property type="molecule type" value="Genomic_DNA"/>
</dbReference>
<comment type="catalytic activity">
    <reaction evidence="1">
        <text>ATP + protein L-histidine = ADP + protein N-phospho-L-histidine.</text>
        <dbReference type="EC" id="2.7.13.3"/>
    </reaction>
</comment>
<gene>
    <name evidence="11" type="ORF">WG219_01535</name>
</gene>
<dbReference type="InterPro" id="IPR004358">
    <property type="entry name" value="Sig_transdc_His_kin-like_C"/>
</dbReference>
<evidence type="ECO:0000259" key="10">
    <source>
        <dbReference type="PROSITE" id="PS50110"/>
    </source>
</evidence>
<accession>A0ABZ2RKR0</accession>
<proteinExistence type="predicted"/>
<evidence type="ECO:0000259" key="9">
    <source>
        <dbReference type="PROSITE" id="PS50109"/>
    </source>
</evidence>
<keyword evidence="6" id="KW-0902">Two-component regulatory system</keyword>
<feature type="transmembrane region" description="Helical" evidence="8">
    <location>
        <begin position="87"/>
        <end position="110"/>
    </location>
</feature>
<name>A0ABZ2RKR0_ECTME</name>
<feature type="transmembrane region" description="Helical" evidence="8">
    <location>
        <begin position="165"/>
        <end position="186"/>
    </location>
</feature>
<feature type="domain" description="Response regulatory" evidence="10">
    <location>
        <begin position="473"/>
        <end position="588"/>
    </location>
</feature>
<feature type="domain" description="Histidine kinase" evidence="9">
    <location>
        <begin position="235"/>
        <end position="448"/>
    </location>
</feature>
<keyword evidence="8" id="KW-0812">Transmembrane</keyword>
<evidence type="ECO:0000256" key="8">
    <source>
        <dbReference type="SAM" id="Phobius"/>
    </source>
</evidence>
<dbReference type="GO" id="GO:0004673">
    <property type="term" value="F:protein histidine kinase activity"/>
    <property type="evidence" value="ECO:0007669"/>
    <property type="project" value="UniProtKB-EC"/>
</dbReference>
<keyword evidence="8" id="KW-1133">Transmembrane helix</keyword>
<feature type="modified residue" description="4-aspartylphosphate" evidence="7">
    <location>
        <position position="522"/>
    </location>
</feature>
<dbReference type="Gene3D" id="1.10.287.130">
    <property type="match status" value="1"/>
</dbReference>
<dbReference type="InterPro" id="IPR003594">
    <property type="entry name" value="HATPase_dom"/>
</dbReference>
<dbReference type="Pfam" id="PF00512">
    <property type="entry name" value="HisKA"/>
    <property type="match status" value="1"/>
</dbReference>
<dbReference type="PROSITE" id="PS50110">
    <property type="entry name" value="RESPONSE_REGULATORY"/>
    <property type="match status" value="1"/>
</dbReference>
<reference evidence="11 12" key="1">
    <citation type="submission" date="2024-03" db="EMBL/GenBank/DDBJ databases">
        <title>Complete genome of BD2.</title>
        <authorList>
            <person name="Cao G."/>
        </authorList>
    </citation>
    <scope>NUCLEOTIDE SEQUENCE [LARGE SCALE GENOMIC DNA]</scope>
    <source>
        <strain evidence="11 12">BD2</strain>
    </source>
</reference>
<dbReference type="SMART" id="SM00387">
    <property type="entry name" value="HATPase_c"/>
    <property type="match status" value="1"/>
</dbReference>
<evidence type="ECO:0000256" key="4">
    <source>
        <dbReference type="ARBA" id="ARBA00022679"/>
    </source>
</evidence>
<dbReference type="InterPro" id="IPR005467">
    <property type="entry name" value="His_kinase_dom"/>
</dbReference>
<dbReference type="SUPFAM" id="SSF47384">
    <property type="entry name" value="Homodimeric domain of signal transducing histidine kinase"/>
    <property type="match status" value="1"/>
</dbReference>
<feature type="transmembrane region" description="Helical" evidence="8">
    <location>
        <begin position="30"/>
        <end position="47"/>
    </location>
</feature>
<dbReference type="InterPro" id="IPR011006">
    <property type="entry name" value="CheY-like_superfamily"/>
</dbReference>
<keyword evidence="5 11" id="KW-0418">Kinase</keyword>
<sequence length="598" mass="66002">MTDSPQFADLERDVRVEQVQLVFRGIKNSFFMGTALALLLVTFFQSPDKQKALVTWLSAIIFSRLLCVIYAWIALRKGITHNNSSRHIVVMSGLKVIDGLAWGSLAWVMMGQSSLTDQLLTMASLAGVSGNAVSLLAPVLPLYLSMQIAQLAAINSKLFQLYDSSFTALAIGCTLFVAGQAGQALLAQRTSRQTMRLRFENLDLIERLRIESHNAEQQRGKAEEANRAKSKFLAAASHDLRQPVHAQELFLEVLSRSDLNDQQHKILNNARAAGQASAQMLNTLLDFSRIEAGVIEPKLSAFRLQPLFNKLENELGSLVDSKDIVYRCRETRLAVYSDPDLLELMLRNLITNAIRYTHSGGLLVGCRKRGDNVMIEVFDTGIGIEPDHQREIFREFHQLGNPERDRLKGLGLGLAITEGLAQSLNHKLTLSSKPGRGSVFRISLPLASPADIKDSYNHLQGVQLQTGLLRGLKVLVIEDDTLALNALVHLLTDWGCICRAAESTNEALDLVTQWTPQLLISDYRLRGNQTGAQAISRLRAKVGSELAALIITGDTAPERLREALNSGAHLLHKPVPPGELYKVLTTIMTANNTQPCHT</sequence>
<feature type="transmembrane region" description="Helical" evidence="8">
    <location>
        <begin position="53"/>
        <end position="75"/>
    </location>
</feature>
<dbReference type="Pfam" id="PF00072">
    <property type="entry name" value="Response_reg"/>
    <property type="match status" value="1"/>
</dbReference>
<evidence type="ECO:0000256" key="7">
    <source>
        <dbReference type="PROSITE-ProRule" id="PRU00169"/>
    </source>
</evidence>
<dbReference type="Gene3D" id="3.30.565.10">
    <property type="entry name" value="Histidine kinase-like ATPase, C-terminal domain"/>
    <property type="match status" value="1"/>
</dbReference>
<dbReference type="SUPFAM" id="SSF52172">
    <property type="entry name" value="CheY-like"/>
    <property type="match status" value="1"/>
</dbReference>